<evidence type="ECO:0000313" key="13">
    <source>
        <dbReference type="Proteomes" id="UP001388366"/>
    </source>
</evidence>
<comment type="similarity">
    <text evidence="9 10">Belongs to the peptidase M15D family.</text>
</comment>
<dbReference type="SUPFAM" id="SSF55166">
    <property type="entry name" value="Hedgehog/DD-peptidase"/>
    <property type="match status" value="1"/>
</dbReference>
<organism evidence="12 13">
    <name type="scientific">Pseudoalteromonas neustonica</name>
    <dbReference type="NCBI Taxonomy" id="1840331"/>
    <lineage>
        <taxon>Bacteria</taxon>
        <taxon>Pseudomonadati</taxon>
        <taxon>Pseudomonadota</taxon>
        <taxon>Gammaproteobacteria</taxon>
        <taxon>Alteromonadales</taxon>
        <taxon>Pseudoalteromonadaceae</taxon>
        <taxon>Pseudoalteromonas</taxon>
    </lineage>
</organism>
<dbReference type="Proteomes" id="UP001388366">
    <property type="component" value="Unassembled WGS sequence"/>
</dbReference>
<protein>
    <recommendedName>
        <fullName evidence="9 10">D-alanyl-D-alanine dipeptidase</fullName>
        <shortName evidence="9 10">D-Ala-D-Ala dipeptidase</shortName>
        <ecNumber evidence="9 10">3.4.13.22</ecNumber>
    </recommendedName>
</protein>
<evidence type="ECO:0000313" key="12">
    <source>
        <dbReference type="EMBL" id="MEM5550358.1"/>
    </source>
</evidence>
<evidence type="ECO:0000256" key="10">
    <source>
        <dbReference type="PIRNR" id="PIRNR026671"/>
    </source>
</evidence>
<feature type="site" description="Transition state stabilizer" evidence="9">
    <location>
        <position position="100"/>
    </location>
</feature>
<keyword evidence="2 9" id="KW-0645">Protease</keyword>
<comment type="function">
    <text evidence="9 10">Catalyzes hydrolysis of the D-alanyl-D-alanine dipeptide.</text>
</comment>
<feature type="chain" id="PRO_5045138148" description="D-alanyl-D-alanine dipeptidase" evidence="11">
    <location>
        <begin position="25"/>
        <end position="229"/>
    </location>
</feature>
<keyword evidence="5 9" id="KW-0862">Zinc</keyword>
<reference evidence="12 13" key="1">
    <citation type="submission" date="2024-03" db="EMBL/GenBank/DDBJ databases">
        <title>Community enrichment and isolation of bacterial strains for fucoidan degradation.</title>
        <authorList>
            <person name="Sichert A."/>
        </authorList>
    </citation>
    <scope>NUCLEOTIDE SEQUENCE [LARGE SCALE GENOMIC DNA]</scope>
    <source>
        <strain evidence="12 13">AS81</strain>
    </source>
</reference>
<evidence type="ECO:0000256" key="4">
    <source>
        <dbReference type="ARBA" id="ARBA00022801"/>
    </source>
</evidence>
<evidence type="ECO:0000256" key="9">
    <source>
        <dbReference type="HAMAP-Rule" id="MF_01924"/>
    </source>
</evidence>
<evidence type="ECO:0000256" key="11">
    <source>
        <dbReference type="SAM" id="SignalP"/>
    </source>
</evidence>
<dbReference type="InterPro" id="IPR000755">
    <property type="entry name" value="A_A_dipeptidase"/>
</dbReference>
<dbReference type="PANTHER" id="PTHR43126:SF1">
    <property type="entry name" value="D-ALANYL-D-ALANINE DIPEPTIDASE"/>
    <property type="match status" value="1"/>
</dbReference>
<sequence>MVLYKQFKLCLLLSIITFSSVANANVRNTKQQEFIDVATLLPTALFDIRYYSSNNFVGKPIDGYKSAKCLLHKTTAYALQKAHKQAQLAGLNFKIFDCYRPQRAVDHFVRWVNDPTDLVTKATYYPNLGKDELLGGYIAAKSGHSRGSTLDLTLTDSEGTELNMGSLFDMFDTLSNTDDLRITTRQRANRYKLKNIMVAAGFAPYSMEWWHFTYKPQAYPDTYFDFEVK</sequence>
<dbReference type="InterPro" id="IPR009045">
    <property type="entry name" value="Zn_M74/Hedgehog-like"/>
</dbReference>
<keyword evidence="4 9" id="KW-0378">Hydrolase</keyword>
<evidence type="ECO:0000256" key="8">
    <source>
        <dbReference type="ARBA" id="ARBA00023316"/>
    </source>
</evidence>
<keyword evidence="8 10" id="KW-0961">Cell wall biogenesis/degradation</keyword>
<dbReference type="CDD" id="cd14817">
    <property type="entry name" value="D-Ala-D-Ala_dipeptidase_VanX"/>
    <property type="match status" value="1"/>
</dbReference>
<feature type="active site" description="Proton donor/acceptor" evidence="9">
    <location>
        <position position="208"/>
    </location>
</feature>
<dbReference type="EC" id="3.4.13.22" evidence="9 10"/>
<dbReference type="Gene3D" id="3.30.1380.10">
    <property type="match status" value="1"/>
</dbReference>
<comment type="catalytic activity">
    <reaction evidence="1 9 10">
        <text>D-alanyl-D-alanine + H2O = 2 D-alanine</text>
        <dbReference type="Rhea" id="RHEA:20661"/>
        <dbReference type="ChEBI" id="CHEBI:15377"/>
        <dbReference type="ChEBI" id="CHEBI:57416"/>
        <dbReference type="ChEBI" id="CHEBI:57822"/>
        <dbReference type="EC" id="3.4.13.22"/>
    </reaction>
</comment>
<name>A0ABU9TZY6_9GAMM</name>
<dbReference type="Pfam" id="PF01427">
    <property type="entry name" value="Peptidase_M15"/>
    <property type="match status" value="1"/>
</dbReference>
<feature type="signal peptide" evidence="11">
    <location>
        <begin position="1"/>
        <end position="24"/>
    </location>
</feature>
<feature type="binding site" evidence="9">
    <location>
        <position position="211"/>
    </location>
    <ligand>
        <name>Zn(2+)</name>
        <dbReference type="ChEBI" id="CHEBI:29105"/>
        <note>catalytic</note>
    </ligand>
</feature>
<comment type="cofactor">
    <cofactor evidence="9">
        <name>Zn(2+)</name>
        <dbReference type="ChEBI" id="CHEBI:29105"/>
    </cofactor>
    <text evidence="9">Binds 1 zinc ion per subunit.</text>
</comment>
<comment type="caution">
    <text evidence="12">The sequence shown here is derived from an EMBL/GenBank/DDBJ whole genome shotgun (WGS) entry which is preliminary data.</text>
</comment>
<dbReference type="PIRSF" id="PIRSF026671">
    <property type="entry name" value="AA_dipeptidase"/>
    <property type="match status" value="1"/>
</dbReference>
<feature type="binding site" evidence="9">
    <location>
        <position position="144"/>
    </location>
    <ligand>
        <name>Zn(2+)</name>
        <dbReference type="ChEBI" id="CHEBI:29105"/>
        <note>catalytic</note>
    </ligand>
</feature>
<evidence type="ECO:0000256" key="3">
    <source>
        <dbReference type="ARBA" id="ARBA00022723"/>
    </source>
</evidence>
<evidence type="ECO:0000256" key="5">
    <source>
        <dbReference type="ARBA" id="ARBA00022833"/>
    </source>
</evidence>
<proteinExistence type="inferred from homology"/>
<accession>A0ABU9TZY6</accession>
<evidence type="ECO:0000256" key="6">
    <source>
        <dbReference type="ARBA" id="ARBA00022997"/>
    </source>
</evidence>
<evidence type="ECO:0000256" key="7">
    <source>
        <dbReference type="ARBA" id="ARBA00023049"/>
    </source>
</evidence>
<dbReference type="RefSeq" id="WP_342883558.1">
    <property type="nucleotide sequence ID" value="NZ_JBBMQU010000008.1"/>
</dbReference>
<gene>
    <name evidence="9" type="primary">ddpX</name>
    <name evidence="12" type="ORF">WNY63_06415</name>
</gene>
<keyword evidence="3 9" id="KW-0479">Metal-binding</keyword>
<dbReference type="HAMAP" id="MF_01924">
    <property type="entry name" value="A_A_dipeptidase"/>
    <property type="match status" value="1"/>
</dbReference>
<evidence type="ECO:0000256" key="2">
    <source>
        <dbReference type="ARBA" id="ARBA00022670"/>
    </source>
</evidence>
<dbReference type="EMBL" id="JBBMQU010000008">
    <property type="protein sequence ID" value="MEM5550358.1"/>
    <property type="molecule type" value="Genomic_DNA"/>
</dbReference>
<keyword evidence="11" id="KW-0732">Signal</keyword>
<keyword evidence="7 9" id="KW-0482">Metalloprotease</keyword>
<keyword evidence="13" id="KW-1185">Reference proteome</keyword>
<dbReference type="PANTHER" id="PTHR43126">
    <property type="entry name" value="D-ALANYL-D-ALANINE DIPEPTIDASE"/>
    <property type="match status" value="1"/>
</dbReference>
<feature type="binding site" evidence="9">
    <location>
        <position position="151"/>
    </location>
    <ligand>
        <name>Zn(2+)</name>
        <dbReference type="ChEBI" id="CHEBI:29105"/>
        <note>catalytic</note>
    </ligand>
</feature>
<keyword evidence="6 9" id="KW-0224">Dipeptidase</keyword>
<evidence type="ECO:0000256" key="1">
    <source>
        <dbReference type="ARBA" id="ARBA00001362"/>
    </source>
</evidence>